<dbReference type="GO" id="GO:1990281">
    <property type="term" value="C:efflux pump complex"/>
    <property type="evidence" value="ECO:0007669"/>
    <property type="project" value="TreeGrafter"/>
</dbReference>
<evidence type="ECO:0000313" key="7">
    <source>
        <dbReference type="EMBL" id="ACL67624.1"/>
    </source>
</evidence>
<evidence type="ECO:0000259" key="6">
    <source>
        <dbReference type="Pfam" id="PF25954"/>
    </source>
</evidence>
<keyword evidence="2" id="KW-0175">Coiled coil</keyword>
<dbReference type="EMBL" id="CP001359">
    <property type="protein sequence ID" value="ACL67624.1"/>
    <property type="molecule type" value="Genomic_DNA"/>
</dbReference>
<keyword evidence="4" id="KW-1133">Transmembrane helix</keyword>
<gene>
    <name evidence="7" type="ordered locus">A2cp1_4307</name>
</gene>
<dbReference type="InterPro" id="IPR058792">
    <property type="entry name" value="Beta-barrel_RND_2"/>
</dbReference>
<keyword evidence="4" id="KW-0812">Transmembrane</keyword>
<dbReference type="AlphaFoldDB" id="B8JBL6"/>
<dbReference type="KEGG" id="acp:A2cp1_4307"/>
<feature type="region of interest" description="Disordered" evidence="3">
    <location>
        <begin position="1"/>
        <end position="22"/>
    </location>
</feature>
<proteinExistence type="inferred from homology"/>
<dbReference type="InterPro" id="IPR058625">
    <property type="entry name" value="MdtA-like_BSH"/>
</dbReference>
<name>B8JBL6_ANAD2</name>
<sequence length="458" mass="48039">MATQNPLPMPSPDHAAPAPDAPVLAALPPQPRMSWGKRIVAGLFVVAVVAITVSALRPKPPPPIGIQAVAAKRGPITRLVTAAGKLQAATEVKLSANVSGDLLELDAHEGDLVKKGQVLGKVDSRRYSAQVAQQTAARASAAADVELEKVKVAQLEQELARVERLVKTGNASAAELDTARSNLGAERARQQAAVERVAQAEAALSEARHALSLTTLASPIDGVITKRQKTAGERVRGSDLSEDVVLIISTLSKMEAKIEVGEHEVVYVKEGDTAEVEIDAFPDQKFPATVVEVARNATVKNQGTEGEVTTFFVRLALDHPVQNALPGMSAQASIATDTRDSAVVVPIQAVTVRPERELTGAGPAPEGPPAPAQGAGQKKAKRDPLRKVVFVIEDGVAKIRPVETGLASDTELEITSGLKEGEKVVEGPYRVLSRELADGKRVNEEPLGGKPGAGGKKG</sequence>
<evidence type="ECO:0000256" key="3">
    <source>
        <dbReference type="SAM" id="MobiDB-lite"/>
    </source>
</evidence>
<dbReference type="Gene3D" id="2.40.420.20">
    <property type="match status" value="1"/>
</dbReference>
<dbReference type="Proteomes" id="UP000007089">
    <property type="component" value="Chromosome"/>
</dbReference>
<dbReference type="Gene3D" id="2.40.50.100">
    <property type="match status" value="1"/>
</dbReference>
<evidence type="ECO:0000259" key="5">
    <source>
        <dbReference type="Pfam" id="PF25917"/>
    </source>
</evidence>
<dbReference type="Gene3D" id="2.40.30.170">
    <property type="match status" value="1"/>
</dbReference>
<comment type="similarity">
    <text evidence="1">Belongs to the membrane fusion protein (MFP) (TC 8.A.1) family.</text>
</comment>
<feature type="transmembrane region" description="Helical" evidence="4">
    <location>
        <begin position="39"/>
        <end position="56"/>
    </location>
</feature>
<protein>
    <submittedName>
        <fullName evidence="7">Efflux transporter, RND family, MFP subunit</fullName>
    </submittedName>
</protein>
<dbReference type="RefSeq" id="WP_015935326.1">
    <property type="nucleotide sequence ID" value="NC_011891.1"/>
</dbReference>
<dbReference type="Pfam" id="PF25917">
    <property type="entry name" value="BSH_RND"/>
    <property type="match status" value="1"/>
</dbReference>
<dbReference type="Gene3D" id="1.10.287.470">
    <property type="entry name" value="Helix hairpin bin"/>
    <property type="match status" value="1"/>
</dbReference>
<evidence type="ECO:0000313" key="8">
    <source>
        <dbReference type="Proteomes" id="UP000007089"/>
    </source>
</evidence>
<dbReference type="NCBIfam" id="TIGR01730">
    <property type="entry name" value="RND_mfp"/>
    <property type="match status" value="1"/>
</dbReference>
<dbReference type="PANTHER" id="PTHR30469:SF33">
    <property type="entry name" value="SLR1207 PROTEIN"/>
    <property type="match status" value="1"/>
</dbReference>
<keyword evidence="8" id="KW-1185">Reference proteome</keyword>
<reference evidence="7" key="1">
    <citation type="submission" date="2009-01" db="EMBL/GenBank/DDBJ databases">
        <title>Complete sequence of Anaeromyxobacter dehalogenans 2CP-1.</title>
        <authorList>
            <consortium name="US DOE Joint Genome Institute"/>
            <person name="Lucas S."/>
            <person name="Copeland A."/>
            <person name="Lapidus A."/>
            <person name="Glavina del Rio T."/>
            <person name="Dalin E."/>
            <person name="Tice H."/>
            <person name="Bruce D."/>
            <person name="Goodwin L."/>
            <person name="Pitluck S."/>
            <person name="Saunders E."/>
            <person name="Brettin T."/>
            <person name="Detter J.C."/>
            <person name="Han C."/>
            <person name="Larimer F."/>
            <person name="Land M."/>
            <person name="Hauser L."/>
            <person name="Kyrpides N."/>
            <person name="Ovchinnikova G."/>
            <person name="Beliaev A.S."/>
            <person name="Richardson P."/>
        </authorList>
    </citation>
    <scope>NUCLEOTIDE SEQUENCE</scope>
    <source>
        <strain evidence="7">2CP-1</strain>
    </source>
</reference>
<feature type="compositionally biased region" description="Basic and acidic residues" evidence="3">
    <location>
        <begin position="435"/>
        <end position="444"/>
    </location>
</feature>
<dbReference type="InterPro" id="IPR006143">
    <property type="entry name" value="RND_pump_MFP"/>
</dbReference>
<evidence type="ECO:0000256" key="4">
    <source>
        <dbReference type="SAM" id="Phobius"/>
    </source>
</evidence>
<organism evidence="7 8">
    <name type="scientific">Anaeromyxobacter dehalogenans (strain ATCC BAA-258 / DSM 21875 / 2CP-1)</name>
    <dbReference type="NCBI Taxonomy" id="455488"/>
    <lineage>
        <taxon>Bacteria</taxon>
        <taxon>Pseudomonadati</taxon>
        <taxon>Myxococcota</taxon>
        <taxon>Myxococcia</taxon>
        <taxon>Myxococcales</taxon>
        <taxon>Cystobacterineae</taxon>
        <taxon>Anaeromyxobacteraceae</taxon>
        <taxon>Anaeromyxobacter</taxon>
    </lineage>
</organism>
<keyword evidence="4" id="KW-0472">Membrane</keyword>
<dbReference type="HOGENOM" id="CLU_018816_14_1_7"/>
<feature type="domain" description="CusB-like beta-barrel" evidence="6">
    <location>
        <begin position="257"/>
        <end position="336"/>
    </location>
</feature>
<feature type="region of interest" description="Disordered" evidence="3">
    <location>
        <begin position="354"/>
        <end position="381"/>
    </location>
</feature>
<feature type="compositionally biased region" description="Low complexity" evidence="3">
    <location>
        <begin position="12"/>
        <end position="22"/>
    </location>
</feature>
<dbReference type="Pfam" id="PF25954">
    <property type="entry name" value="Beta-barrel_RND_2"/>
    <property type="match status" value="1"/>
</dbReference>
<evidence type="ECO:0000256" key="2">
    <source>
        <dbReference type="SAM" id="Coils"/>
    </source>
</evidence>
<feature type="coiled-coil region" evidence="2">
    <location>
        <begin position="138"/>
        <end position="172"/>
    </location>
</feature>
<evidence type="ECO:0000256" key="1">
    <source>
        <dbReference type="ARBA" id="ARBA00009477"/>
    </source>
</evidence>
<dbReference type="SUPFAM" id="SSF111369">
    <property type="entry name" value="HlyD-like secretion proteins"/>
    <property type="match status" value="1"/>
</dbReference>
<feature type="domain" description="Multidrug resistance protein MdtA-like barrel-sandwich hybrid" evidence="5">
    <location>
        <begin position="92"/>
        <end position="243"/>
    </location>
</feature>
<feature type="compositionally biased region" description="Gly residues" evidence="3">
    <location>
        <begin position="449"/>
        <end position="458"/>
    </location>
</feature>
<accession>B8JBL6</accession>
<dbReference type="PANTHER" id="PTHR30469">
    <property type="entry name" value="MULTIDRUG RESISTANCE PROTEIN MDTA"/>
    <property type="match status" value="1"/>
</dbReference>
<feature type="region of interest" description="Disordered" evidence="3">
    <location>
        <begin position="435"/>
        <end position="458"/>
    </location>
</feature>
<dbReference type="GO" id="GO:0015562">
    <property type="term" value="F:efflux transmembrane transporter activity"/>
    <property type="evidence" value="ECO:0007669"/>
    <property type="project" value="TreeGrafter"/>
</dbReference>